<name>A0A7J8AWI7_RHIFE</name>
<organism evidence="4 5">
    <name type="scientific">Rhinolophus ferrumequinum</name>
    <name type="common">Greater horseshoe bat</name>
    <dbReference type="NCBI Taxonomy" id="59479"/>
    <lineage>
        <taxon>Eukaryota</taxon>
        <taxon>Metazoa</taxon>
        <taxon>Chordata</taxon>
        <taxon>Craniata</taxon>
        <taxon>Vertebrata</taxon>
        <taxon>Euteleostomi</taxon>
        <taxon>Mammalia</taxon>
        <taxon>Eutheria</taxon>
        <taxon>Laurasiatheria</taxon>
        <taxon>Chiroptera</taxon>
        <taxon>Yinpterochiroptera</taxon>
        <taxon>Rhinolophoidea</taxon>
        <taxon>Rhinolophidae</taxon>
        <taxon>Rhinolophinae</taxon>
        <taxon>Rhinolophus</taxon>
    </lineage>
</organism>
<sequence>MAPPARKRVKREAEVPVEPESVPCYDFRTGFKTEPSEPEDVPQDAGQNAVTDNNEGASSSSGTFTEDVGNEFQNMLQGLEGDIREVFRTKRKKFEMDTKAFSKNIIHIIGQAVENQQEERQELFLKYSQQFRTLFQALDADVRKTKEEEANLGILLHEHRKLFYQSRVAQKQRMKSFLQLYNNFIKSMEDLDEVHEYVFTKKDSSLRQEMAEMGNNIMKEAKQYDLAIIETILRSLVL</sequence>
<dbReference type="GO" id="GO:0007286">
    <property type="term" value="P:spermatid development"/>
    <property type="evidence" value="ECO:0007669"/>
    <property type="project" value="TreeGrafter"/>
</dbReference>
<reference evidence="4 5" key="1">
    <citation type="journal article" date="2020" name="Nature">
        <title>Six reference-quality genomes reveal evolution of bat adaptations.</title>
        <authorList>
            <person name="Jebb D."/>
            <person name="Huang Z."/>
            <person name="Pippel M."/>
            <person name="Hughes G.M."/>
            <person name="Lavrichenko K."/>
            <person name="Devanna P."/>
            <person name="Winkler S."/>
            <person name="Jermiin L.S."/>
            <person name="Skirmuntt E.C."/>
            <person name="Katzourakis A."/>
            <person name="Burkitt-Gray L."/>
            <person name="Ray D.A."/>
            <person name="Sullivan K.A.M."/>
            <person name="Roscito J.G."/>
            <person name="Kirilenko B.M."/>
            <person name="Davalos L.M."/>
            <person name="Corthals A.P."/>
            <person name="Power M.L."/>
            <person name="Jones G."/>
            <person name="Ransome R.D."/>
            <person name="Dechmann D.K.N."/>
            <person name="Locatelli A.G."/>
            <person name="Puechmaille S.J."/>
            <person name="Fedrigo O."/>
            <person name="Jarvis E.D."/>
            <person name="Hiller M."/>
            <person name="Vernes S.C."/>
            <person name="Myers E.W."/>
            <person name="Teeling E.C."/>
        </authorList>
    </citation>
    <scope>NUCLEOTIDE SEQUENCE [LARGE SCALE GENOMIC DNA]</scope>
    <source>
        <strain evidence="4">MRhiFer1</strain>
        <tissue evidence="4">Lung</tissue>
    </source>
</reference>
<protein>
    <recommendedName>
        <fullName evidence="3">XLR/SYCP3/FAM9 domain-containing protein</fullName>
    </recommendedName>
</protein>
<feature type="compositionally biased region" description="Polar residues" evidence="2">
    <location>
        <begin position="45"/>
        <end position="64"/>
    </location>
</feature>
<evidence type="ECO:0000259" key="3">
    <source>
        <dbReference type="Pfam" id="PF04803"/>
    </source>
</evidence>
<dbReference type="AlphaFoldDB" id="A0A7J8AWI7"/>
<gene>
    <name evidence="4" type="ORF">mRhiFer1_016442</name>
</gene>
<dbReference type="Pfam" id="PF04803">
    <property type="entry name" value="Cor1"/>
    <property type="match status" value="1"/>
</dbReference>
<dbReference type="EMBL" id="JACAGC010000001">
    <property type="protein sequence ID" value="KAF6390903.1"/>
    <property type="molecule type" value="Genomic_DNA"/>
</dbReference>
<dbReference type="PANTHER" id="PTHR19368">
    <property type="entry name" value="XLR/SCP3/FAM9"/>
    <property type="match status" value="1"/>
</dbReference>
<feature type="domain" description="XLR/SYCP3/FAM9" evidence="3">
    <location>
        <begin position="87"/>
        <end position="213"/>
    </location>
</feature>
<dbReference type="GO" id="GO:0051321">
    <property type="term" value="P:meiotic cell cycle"/>
    <property type="evidence" value="ECO:0007669"/>
    <property type="project" value="TreeGrafter"/>
</dbReference>
<comment type="caution">
    <text evidence="4">The sequence shown here is derived from an EMBL/GenBank/DDBJ whole genome shotgun (WGS) entry which is preliminary data.</text>
</comment>
<dbReference type="PANTHER" id="PTHR19368:SF18">
    <property type="entry name" value="XLR_SYCP3_FAM9 DOMAIN-CONTAINING PROTEIN"/>
    <property type="match status" value="1"/>
</dbReference>
<dbReference type="InterPro" id="IPR006888">
    <property type="entry name" value="XLR/SYCP3/FAM9_dom"/>
</dbReference>
<dbReference type="InterPro" id="IPR051443">
    <property type="entry name" value="XLR/SYCP3"/>
</dbReference>
<evidence type="ECO:0000256" key="1">
    <source>
        <dbReference type="ARBA" id="ARBA00010283"/>
    </source>
</evidence>
<feature type="compositionally biased region" description="Basic residues" evidence="2">
    <location>
        <begin position="1"/>
        <end position="10"/>
    </location>
</feature>
<evidence type="ECO:0000313" key="4">
    <source>
        <dbReference type="EMBL" id="KAF6390903.1"/>
    </source>
</evidence>
<proteinExistence type="inferred from homology"/>
<comment type="similarity">
    <text evidence="1">Belongs to the XLR/SYCP3 family.</text>
</comment>
<evidence type="ECO:0000256" key="2">
    <source>
        <dbReference type="SAM" id="MobiDB-lite"/>
    </source>
</evidence>
<dbReference type="GO" id="GO:0000795">
    <property type="term" value="C:synaptonemal complex"/>
    <property type="evidence" value="ECO:0007669"/>
    <property type="project" value="TreeGrafter"/>
</dbReference>
<feature type="region of interest" description="Disordered" evidence="2">
    <location>
        <begin position="1"/>
        <end position="67"/>
    </location>
</feature>
<dbReference type="Proteomes" id="UP000585614">
    <property type="component" value="Unassembled WGS sequence"/>
</dbReference>
<evidence type="ECO:0000313" key="5">
    <source>
        <dbReference type="Proteomes" id="UP000585614"/>
    </source>
</evidence>
<accession>A0A7J8AWI7</accession>